<dbReference type="Pfam" id="PF09361">
    <property type="entry name" value="Phasin_2"/>
    <property type="match status" value="1"/>
</dbReference>
<reference evidence="2 3" key="1">
    <citation type="submission" date="2020-02" db="EMBL/GenBank/DDBJ databases">
        <authorList>
            <person name="Kim M.K."/>
        </authorList>
    </citation>
    <scope>NUCLEOTIDE SEQUENCE [LARGE SCALE GENOMIC DNA]</scope>
    <source>
        <strain evidence="2 3">17J57-3</strain>
    </source>
</reference>
<protein>
    <submittedName>
        <fullName evidence="2">TIGR01841 family phasin</fullName>
    </submittedName>
</protein>
<feature type="domain" description="Phasin" evidence="1">
    <location>
        <begin position="10"/>
        <end position="108"/>
    </location>
</feature>
<dbReference type="InterPro" id="IPR010127">
    <property type="entry name" value="Phasin_subfam-1"/>
</dbReference>
<proteinExistence type="predicted"/>
<dbReference type="Proteomes" id="UP000482155">
    <property type="component" value="Unassembled WGS sequence"/>
</dbReference>
<evidence type="ECO:0000313" key="2">
    <source>
        <dbReference type="EMBL" id="NEX60762.1"/>
    </source>
</evidence>
<comment type="caution">
    <text evidence="2">The sequence shown here is derived from an EMBL/GenBank/DDBJ whole genome shotgun (WGS) entry which is preliminary data.</text>
</comment>
<gene>
    <name evidence="2" type="primary">phaP</name>
    <name evidence="2" type="ORF">G3574_06705</name>
</gene>
<dbReference type="RefSeq" id="WP_163961310.1">
    <property type="nucleotide sequence ID" value="NZ_JAAIVB010000014.1"/>
</dbReference>
<keyword evidence="3" id="KW-1185">Reference proteome</keyword>
<evidence type="ECO:0000259" key="1">
    <source>
        <dbReference type="Pfam" id="PF09361"/>
    </source>
</evidence>
<dbReference type="AlphaFoldDB" id="A0A6B3SQS8"/>
<accession>A0A6B3SQS8</accession>
<dbReference type="EMBL" id="JAAIVB010000014">
    <property type="protein sequence ID" value="NEX60762.1"/>
    <property type="molecule type" value="Genomic_DNA"/>
</dbReference>
<sequence length="186" mass="19759">MFLTQDQISTAKANLEANVSLYFTLTSKTLESLEKLATLNVTAIKASMEESVATTRQLMAAKDAQEWLALVNAQAKPNVAKVVAYAGHVASIATDAQAEYSKATETQITEAARKVNELVSEAAKKAPAGSDAFTNLFKTTMDNASAGYEQLTKSTRQAVDAFNANVNGVVNQMAKTTTDATTTVKA</sequence>
<dbReference type="NCBIfam" id="TIGR01841">
    <property type="entry name" value="phasin"/>
    <property type="match status" value="1"/>
</dbReference>
<organism evidence="2 3">
    <name type="scientific">Noviherbaspirillum galbum</name>
    <dbReference type="NCBI Taxonomy" id="2709383"/>
    <lineage>
        <taxon>Bacteria</taxon>
        <taxon>Pseudomonadati</taxon>
        <taxon>Pseudomonadota</taxon>
        <taxon>Betaproteobacteria</taxon>
        <taxon>Burkholderiales</taxon>
        <taxon>Oxalobacteraceae</taxon>
        <taxon>Noviherbaspirillum</taxon>
    </lineage>
</organism>
<dbReference type="InterPro" id="IPR018968">
    <property type="entry name" value="Phasin"/>
</dbReference>
<evidence type="ECO:0000313" key="3">
    <source>
        <dbReference type="Proteomes" id="UP000482155"/>
    </source>
</evidence>
<name>A0A6B3SQS8_9BURK</name>